<dbReference type="Pfam" id="PF04030">
    <property type="entry name" value="ALO"/>
    <property type="match status" value="1"/>
</dbReference>
<dbReference type="InterPro" id="IPR016171">
    <property type="entry name" value="Vanillyl_alc_oxidase_C-sub2"/>
</dbReference>
<dbReference type="EMBL" id="BAAAPN010000051">
    <property type="protein sequence ID" value="GAA1762769.1"/>
    <property type="molecule type" value="Genomic_DNA"/>
</dbReference>
<feature type="domain" description="D-arabinono-1,4-lactone oxidase C-terminal" evidence="2">
    <location>
        <begin position="5"/>
        <end position="34"/>
    </location>
</feature>
<accession>A0ABN2KQ40</accession>
<dbReference type="Gene3D" id="1.10.45.10">
    <property type="entry name" value="Vanillyl-alcohol Oxidase, Chain A, domain 4"/>
    <property type="match status" value="1"/>
</dbReference>
<reference evidence="3 4" key="1">
    <citation type="journal article" date="2019" name="Int. J. Syst. Evol. Microbiol.">
        <title>The Global Catalogue of Microorganisms (GCM) 10K type strain sequencing project: providing services to taxonomists for standard genome sequencing and annotation.</title>
        <authorList>
            <consortium name="The Broad Institute Genomics Platform"/>
            <consortium name="The Broad Institute Genome Sequencing Center for Infectious Disease"/>
            <person name="Wu L."/>
            <person name="Ma J."/>
        </authorList>
    </citation>
    <scope>NUCLEOTIDE SEQUENCE [LARGE SCALE GENOMIC DNA]</scope>
    <source>
        <strain evidence="3 4">JCM 15591</strain>
    </source>
</reference>
<evidence type="ECO:0000313" key="4">
    <source>
        <dbReference type="Proteomes" id="UP001501475"/>
    </source>
</evidence>
<organism evidence="3 4">
    <name type="scientific">Nostocoides vanveenii</name>
    <dbReference type="NCBI Taxonomy" id="330835"/>
    <lineage>
        <taxon>Bacteria</taxon>
        <taxon>Bacillati</taxon>
        <taxon>Actinomycetota</taxon>
        <taxon>Actinomycetes</taxon>
        <taxon>Micrococcales</taxon>
        <taxon>Intrasporangiaceae</taxon>
        <taxon>Nostocoides</taxon>
    </lineage>
</organism>
<keyword evidence="4" id="KW-1185">Reference proteome</keyword>
<gene>
    <name evidence="3" type="ORF">GCM10009810_22630</name>
</gene>
<sequence length="41" mass="4695">MPPRLRALYPRFDDFRAVREAVDPGRTFTNTYLELVLGLGA</sequence>
<evidence type="ECO:0000259" key="2">
    <source>
        <dbReference type="Pfam" id="PF04030"/>
    </source>
</evidence>
<evidence type="ECO:0000313" key="3">
    <source>
        <dbReference type="EMBL" id="GAA1762769.1"/>
    </source>
</evidence>
<name>A0ABN2KQ40_9MICO</name>
<protein>
    <recommendedName>
        <fullName evidence="2">D-arabinono-1,4-lactone oxidase C-terminal domain-containing protein</fullName>
    </recommendedName>
</protein>
<proteinExistence type="predicted"/>
<dbReference type="InterPro" id="IPR007173">
    <property type="entry name" value="ALO_C"/>
</dbReference>
<dbReference type="Proteomes" id="UP001501475">
    <property type="component" value="Unassembled WGS sequence"/>
</dbReference>
<keyword evidence="1" id="KW-0560">Oxidoreductase</keyword>
<evidence type="ECO:0000256" key="1">
    <source>
        <dbReference type="ARBA" id="ARBA00023002"/>
    </source>
</evidence>
<comment type="caution">
    <text evidence="3">The sequence shown here is derived from an EMBL/GenBank/DDBJ whole genome shotgun (WGS) entry which is preliminary data.</text>
</comment>